<dbReference type="GeneID" id="108744419"/>
<evidence type="ECO:0000313" key="6">
    <source>
        <dbReference type="Proteomes" id="UP000192223"/>
    </source>
</evidence>
<dbReference type="STRING" id="224129.A0A1W4XTB5"/>
<protein>
    <submittedName>
        <fullName evidence="7">Prolyl 3-hydroxylase 1-like</fullName>
    </submittedName>
</protein>
<dbReference type="PANTHER" id="PTHR13986">
    <property type="entry name" value="PROTEIN LYSINE HYDROXYLATION COMPLEX COMPONENT"/>
    <property type="match status" value="1"/>
</dbReference>
<keyword evidence="3" id="KW-0325">Glycoprotein</keyword>
<comment type="similarity">
    <text evidence="1">Belongs to the leprecan family.</text>
</comment>
<dbReference type="GO" id="GO:0005783">
    <property type="term" value="C:endoplasmic reticulum"/>
    <property type="evidence" value="ECO:0007669"/>
    <property type="project" value="TreeGrafter"/>
</dbReference>
<dbReference type="InterPro" id="IPR052284">
    <property type="entry name" value="Collagen_mod_leprecan"/>
</dbReference>
<sequence length="374" mass="44173">MPSSKQFLLMYIIFKFLLLNVTHCNDENQKEDSDSCEVLMQEGINSYLENNFKGCIEKLEKAVEKYNILSKQLQNCRLECAKEVEDSIPLYSLDVNNLRFFEKAVRNTLCIMKCKNEHPDLIEFNNIPVEIERKFHNKTPYEYLHLCYFQNKNYQKAASAAFTYLVTNPNDNTTRISLKHYLTLPDVVQNDIVNYEAKDYVAFYALGVDVYNKKDWVAAIAYMEESLSSYIQSEEECRAQCEGPFGHNGWYPDFMPAIANHFTFVLKCKRECKNTLNSLNGEKQDDFLPSHYDYLQYSYFKEKNYQATCAAVASYLLFFPDDQVMRSNMNYYLQLPEVEDYFFTPRPEAVSYIQRQIYEEKLMNFINKEFKKLK</sequence>
<evidence type="ECO:0000259" key="5">
    <source>
        <dbReference type="Pfam" id="PF23557"/>
    </source>
</evidence>
<dbReference type="SUPFAM" id="SSF48452">
    <property type="entry name" value="TPR-like"/>
    <property type="match status" value="1"/>
</dbReference>
<dbReference type="InParanoid" id="A0A1W4XTB5"/>
<evidence type="ECO:0000256" key="2">
    <source>
        <dbReference type="ARBA" id="ARBA00022729"/>
    </source>
</evidence>
<dbReference type="Proteomes" id="UP000192223">
    <property type="component" value="Unplaced"/>
</dbReference>
<dbReference type="Pfam" id="PF23557">
    <property type="entry name" value="TPR_leprecan"/>
    <property type="match status" value="1"/>
</dbReference>
<proteinExistence type="inferred from homology"/>
<dbReference type="KEGG" id="apln:108744419"/>
<dbReference type="RefSeq" id="XP_018335670.1">
    <property type="nucleotide sequence ID" value="XM_018480168.2"/>
</dbReference>
<gene>
    <name evidence="7" type="primary">LOC108744419</name>
</gene>
<dbReference type="GO" id="GO:0005518">
    <property type="term" value="F:collagen binding"/>
    <property type="evidence" value="ECO:0007669"/>
    <property type="project" value="TreeGrafter"/>
</dbReference>
<organism evidence="6 7">
    <name type="scientific">Agrilus planipennis</name>
    <name type="common">Emerald ash borer</name>
    <name type="synonym">Agrilus marcopoli</name>
    <dbReference type="NCBI Taxonomy" id="224129"/>
    <lineage>
        <taxon>Eukaryota</taxon>
        <taxon>Metazoa</taxon>
        <taxon>Ecdysozoa</taxon>
        <taxon>Arthropoda</taxon>
        <taxon>Hexapoda</taxon>
        <taxon>Insecta</taxon>
        <taxon>Pterygota</taxon>
        <taxon>Neoptera</taxon>
        <taxon>Endopterygota</taxon>
        <taxon>Coleoptera</taxon>
        <taxon>Polyphaga</taxon>
        <taxon>Elateriformia</taxon>
        <taxon>Buprestoidea</taxon>
        <taxon>Buprestidae</taxon>
        <taxon>Agrilinae</taxon>
        <taxon>Agrilus</taxon>
    </lineage>
</organism>
<accession>A0A1W4XTB5</accession>
<keyword evidence="2 4" id="KW-0732">Signal</keyword>
<dbReference type="InterPro" id="IPR056585">
    <property type="entry name" value="Leprecan_dom"/>
</dbReference>
<dbReference type="PANTHER" id="PTHR13986:SF8">
    <property type="entry name" value="PROLYL 3-HYDROXYLASE 1-LIKE PROTEIN"/>
    <property type="match status" value="1"/>
</dbReference>
<feature type="signal peptide" evidence="4">
    <location>
        <begin position="1"/>
        <end position="24"/>
    </location>
</feature>
<evidence type="ECO:0000256" key="3">
    <source>
        <dbReference type="ARBA" id="ARBA00023180"/>
    </source>
</evidence>
<dbReference type="AlphaFoldDB" id="A0A1W4XTB5"/>
<evidence type="ECO:0000256" key="4">
    <source>
        <dbReference type="SAM" id="SignalP"/>
    </source>
</evidence>
<evidence type="ECO:0000313" key="7">
    <source>
        <dbReference type="RefSeq" id="XP_018335670.1"/>
    </source>
</evidence>
<dbReference type="OrthoDB" id="8517835at2759"/>
<evidence type="ECO:0000256" key="1">
    <source>
        <dbReference type="ARBA" id="ARBA00006487"/>
    </source>
</evidence>
<dbReference type="InterPro" id="IPR011990">
    <property type="entry name" value="TPR-like_helical_dom_sf"/>
</dbReference>
<dbReference type="Gene3D" id="1.25.40.10">
    <property type="entry name" value="Tetratricopeptide repeat domain"/>
    <property type="match status" value="2"/>
</dbReference>
<reference evidence="7" key="1">
    <citation type="submission" date="2025-08" db="UniProtKB">
        <authorList>
            <consortium name="RefSeq"/>
        </authorList>
    </citation>
    <scope>IDENTIFICATION</scope>
    <source>
        <tissue evidence="7">Entire body</tissue>
    </source>
</reference>
<keyword evidence="6" id="KW-1185">Reference proteome</keyword>
<dbReference type="GO" id="GO:0030199">
    <property type="term" value="P:collagen fibril organization"/>
    <property type="evidence" value="ECO:0007669"/>
    <property type="project" value="TreeGrafter"/>
</dbReference>
<feature type="domain" description="Leprecan-like alpha-helical" evidence="5">
    <location>
        <begin position="37"/>
        <end position="333"/>
    </location>
</feature>
<name>A0A1W4XTB5_AGRPL</name>
<feature type="chain" id="PRO_5010705301" evidence="4">
    <location>
        <begin position="25"/>
        <end position="374"/>
    </location>
</feature>